<dbReference type="PANTHER" id="PTHR35201:SF4">
    <property type="entry name" value="BETA-PINACENE SYNTHASE-RELATED"/>
    <property type="match status" value="1"/>
</dbReference>
<comment type="caution">
    <text evidence="3">The sequence shown here is derived from an EMBL/GenBank/DDBJ whole genome shotgun (WGS) entry which is preliminary data.</text>
</comment>
<keyword evidence="2" id="KW-0479">Metal-binding</keyword>
<dbReference type="Pfam" id="PF19086">
    <property type="entry name" value="Terpene_syn_C_2"/>
    <property type="match status" value="1"/>
</dbReference>
<proteinExistence type="inferred from homology"/>
<organism evidence="3 4">
    <name type="scientific">Streptomyces monashensis</name>
    <dbReference type="NCBI Taxonomy" id="1678012"/>
    <lineage>
        <taxon>Bacteria</taxon>
        <taxon>Bacillati</taxon>
        <taxon>Actinomycetota</taxon>
        <taxon>Actinomycetes</taxon>
        <taxon>Kitasatosporales</taxon>
        <taxon>Streptomycetaceae</taxon>
        <taxon>Streptomyces</taxon>
    </lineage>
</organism>
<evidence type="ECO:0000256" key="2">
    <source>
        <dbReference type="RuleBase" id="RU366034"/>
    </source>
</evidence>
<dbReference type="InterPro" id="IPR034686">
    <property type="entry name" value="Terpene_cyclase-like_2"/>
</dbReference>
<dbReference type="EC" id="4.2.3.-" evidence="2"/>
<dbReference type="SUPFAM" id="SSF48576">
    <property type="entry name" value="Terpenoid synthases"/>
    <property type="match status" value="1"/>
</dbReference>
<dbReference type="InterPro" id="IPR008949">
    <property type="entry name" value="Isoprenoid_synthase_dom_sf"/>
</dbReference>
<comment type="similarity">
    <text evidence="2">Belongs to the terpene synthase family.</text>
</comment>
<evidence type="ECO:0000256" key="1">
    <source>
        <dbReference type="ARBA" id="ARBA00023239"/>
    </source>
</evidence>
<dbReference type="GO" id="GO:0046872">
    <property type="term" value="F:metal ion binding"/>
    <property type="evidence" value="ECO:0007669"/>
    <property type="project" value="UniProtKB-KW"/>
</dbReference>
<keyword evidence="2" id="KW-0460">Magnesium</keyword>
<name>A0A1S2QQ04_9ACTN</name>
<protein>
    <recommendedName>
        <fullName evidence="2">Terpene synthase</fullName>
        <ecNumber evidence="2">4.2.3.-</ecNumber>
    </recommendedName>
</protein>
<dbReference type="OrthoDB" id="9765517at2"/>
<accession>A0A1S2QQ04</accession>
<dbReference type="GO" id="GO:0010333">
    <property type="term" value="F:terpene synthase activity"/>
    <property type="evidence" value="ECO:0007669"/>
    <property type="project" value="InterPro"/>
</dbReference>
<reference evidence="3 4" key="1">
    <citation type="submission" date="2016-10" db="EMBL/GenBank/DDBJ databases">
        <title>Genome sequence of Streptomyces sp. MUSC 1.</title>
        <authorList>
            <person name="Lee L.-H."/>
            <person name="Ser H.-L."/>
            <person name="Law J.W.-F."/>
        </authorList>
    </citation>
    <scope>NUCLEOTIDE SEQUENCE [LARGE SCALE GENOMIC DNA]</scope>
    <source>
        <strain evidence="3 4">MUSC 1</strain>
    </source>
</reference>
<dbReference type="RefSeq" id="WP_071378641.1">
    <property type="nucleotide sequence ID" value="NZ_MLYO01000004.1"/>
</dbReference>
<dbReference type="PANTHER" id="PTHR35201">
    <property type="entry name" value="TERPENE SYNTHASE"/>
    <property type="match status" value="1"/>
</dbReference>
<evidence type="ECO:0000313" key="3">
    <source>
        <dbReference type="EMBL" id="OIK08229.1"/>
    </source>
</evidence>
<sequence length="309" mass="35652">MSALDFRYPVKLSPHYRPEPEDFYDWFFSYGLFDDRRQRKIRAKDYPYLAAAAWPASDRQCLWNITAISAALIERDDEWDGRRYGASTPLMQASLTDVLSPDRLPIETRWGPILADIWRGFAEHVPPRQLHRFRHEVADFVRGCIAYDAHLCEHGPFTSVDDYLAARAVQLGQYIDQIMVEISAGIDLEDVLDDPALQALKRADNDRVLLWHDYLSLKKEMADGEPDENLVIVIARARHCTLQEAADTVRHQFEQSMNEFERRVDQLKATPLGRRQDVRRFIEGLNNVTAGAGNWTTRSARYTLKDTSP</sequence>
<dbReference type="EMBL" id="MLYO01000004">
    <property type="protein sequence ID" value="OIK08229.1"/>
    <property type="molecule type" value="Genomic_DNA"/>
</dbReference>
<dbReference type="Gene3D" id="1.10.600.10">
    <property type="entry name" value="Farnesyl Diphosphate Synthase"/>
    <property type="match status" value="1"/>
</dbReference>
<gene>
    <name evidence="3" type="ORF">BIV23_00345</name>
</gene>
<evidence type="ECO:0000313" key="4">
    <source>
        <dbReference type="Proteomes" id="UP000179642"/>
    </source>
</evidence>
<keyword evidence="1 2" id="KW-0456">Lyase</keyword>
<dbReference type="AlphaFoldDB" id="A0A1S2QQ04"/>
<keyword evidence="4" id="KW-1185">Reference proteome</keyword>
<comment type="cofactor">
    <cofactor evidence="2">
        <name>Mg(2+)</name>
        <dbReference type="ChEBI" id="CHEBI:18420"/>
    </cofactor>
</comment>
<dbReference type="Proteomes" id="UP000179642">
    <property type="component" value="Unassembled WGS sequence"/>
</dbReference>